<evidence type="ECO:0000313" key="9">
    <source>
        <dbReference type="Proteomes" id="UP000316621"/>
    </source>
</evidence>
<sequence length="251" mass="28189">MNFATTIRMLQNLRLNTGSSHLAVEFIPNLFFVLLLAYLSLGSGFMEFDYFSSVSIRFYIRGSSLIRIFMQARLLFAHNWQFPLLRGSKAVHSGADLESAIANCMGYKAGVIGGSIVRREAIFSIRGLVYVTGPEFSKYMPMFNKYLEKGLQNVRDYQVLSVSVEVVGDMCRALDDKILPFCDGIMSRLLTGLSTGVMHPSMTPLIFSCFGDFGIAIGKHFEKYLPYAMPMIQVASKICAEMEQPAEVWYL</sequence>
<evidence type="ECO:0000256" key="2">
    <source>
        <dbReference type="ARBA" id="ARBA00022448"/>
    </source>
</evidence>
<name>A0A4Y7KR62_PAPSO</name>
<evidence type="ECO:0000256" key="6">
    <source>
        <dbReference type="SAM" id="Phobius"/>
    </source>
</evidence>
<gene>
    <name evidence="8" type="ORF">C5167_050819</name>
</gene>
<dbReference type="InterPro" id="IPR040122">
    <property type="entry name" value="Importin_beta"/>
</dbReference>
<evidence type="ECO:0000259" key="7">
    <source>
        <dbReference type="Pfam" id="PF25574"/>
    </source>
</evidence>
<keyword evidence="2" id="KW-0813">Transport</keyword>
<evidence type="ECO:0000313" key="8">
    <source>
        <dbReference type="EMBL" id="RZC75336.1"/>
    </source>
</evidence>
<dbReference type="Proteomes" id="UP000316621">
    <property type="component" value="Chromosome 8"/>
</dbReference>
<dbReference type="Gene3D" id="1.25.10.10">
    <property type="entry name" value="Leucine-rich Repeat Variant"/>
    <property type="match status" value="1"/>
</dbReference>
<keyword evidence="4" id="KW-0677">Repeat</keyword>
<dbReference type="GO" id="GO:0006606">
    <property type="term" value="P:protein import into nucleus"/>
    <property type="evidence" value="ECO:0007669"/>
    <property type="project" value="InterPro"/>
</dbReference>
<organism evidence="8 9">
    <name type="scientific">Papaver somniferum</name>
    <name type="common">Opium poppy</name>
    <dbReference type="NCBI Taxonomy" id="3469"/>
    <lineage>
        <taxon>Eukaryota</taxon>
        <taxon>Viridiplantae</taxon>
        <taxon>Streptophyta</taxon>
        <taxon>Embryophyta</taxon>
        <taxon>Tracheophyta</taxon>
        <taxon>Spermatophyta</taxon>
        <taxon>Magnoliopsida</taxon>
        <taxon>Ranunculales</taxon>
        <taxon>Papaveraceae</taxon>
        <taxon>Papaveroideae</taxon>
        <taxon>Papaver</taxon>
    </lineage>
</organism>
<dbReference type="SUPFAM" id="SSF48371">
    <property type="entry name" value="ARM repeat"/>
    <property type="match status" value="1"/>
</dbReference>
<accession>A0A4Y7KR62</accession>
<evidence type="ECO:0000256" key="4">
    <source>
        <dbReference type="ARBA" id="ARBA00022737"/>
    </source>
</evidence>
<evidence type="ECO:0000256" key="1">
    <source>
        <dbReference type="ARBA" id="ARBA00004496"/>
    </source>
</evidence>
<keyword evidence="6" id="KW-1133">Transmembrane helix</keyword>
<keyword evidence="6" id="KW-0472">Membrane</keyword>
<dbReference type="Gramene" id="RZC75336">
    <property type="protein sequence ID" value="RZC75336"/>
    <property type="gene ID" value="C5167_050819"/>
</dbReference>
<dbReference type="GO" id="GO:0005737">
    <property type="term" value="C:cytoplasm"/>
    <property type="evidence" value="ECO:0007669"/>
    <property type="project" value="UniProtKB-SubCell"/>
</dbReference>
<dbReference type="InterPro" id="IPR058584">
    <property type="entry name" value="IMB1_TNPO1-like_TPR"/>
</dbReference>
<dbReference type="PANTHER" id="PTHR10527">
    <property type="entry name" value="IMPORTIN BETA"/>
    <property type="match status" value="1"/>
</dbReference>
<dbReference type="AlphaFoldDB" id="A0A4Y7KR62"/>
<dbReference type="EMBL" id="CM010722">
    <property type="protein sequence ID" value="RZC75336.1"/>
    <property type="molecule type" value="Genomic_DNA"/>
</dbReference>
<keyword evidence="9" id="KW-1185">Reference proteome</keyword>
<dbReference type="STRING" id="3469.A0A4Y7KR62"/>
<dbReference type="InterPro" id="IPR016024">
    <property type="entry name" value="ARM-type_fold"/>
</dbReference>
<evidence type="ECO:0000256" key="5">
    <source>
        <dbReference type="ARBA" id="ARBA00022927"/>
    </source>
</evidence>
<feature type="domain" description="Importin subunit beta-1/Transportin-1-like TPR repeats" evidence="7">
    <location>
        <begin position="115"/>
        <end position="247"/>
    </location>
</feature>
<keyword evidence="3" id="KW-0963">Cytoplasm</keyword>
<keyword evidence="5" id="KW-0653">Protein transport</keyword>
<feature type="transmembrane region" description="Helical" evidence="6">
    <location>
        <begin position="21"/>
        <end position="46"/>
    </location>
</feature>
<reference evidence="8 9" key="1">
    <citation type="journal article" date="2018" name="Science">
        <title>The opium poppy genome and morphinan production.</title>
        <authorList>
            <person name="Guo L."/>
            <person name="Winzer T."/>
            <person name="Yang X."/>
            <person name="Li Y."/>
            <person name="Ning Z."/>
            <person name="He Z."/>
            <person name="Teodor R."/>
            <person name="Lu Y."/>
            <person name="Bowser T.A."/>
            <person name="Graham I.A."/>
            <person name="Ye K."/>
        </authorList>
    </citation>
    <scope>NUCLEOTIDE SEQUENCE [LARGE SCALE GENOMIC DNA]</scope>
    <source>
        <strain evidence="9">cv. HN1</strain>
        <tissue evidence="8">Leaves</tissue>
    </source>
</reference>
<comment type="subcellular location">
    <subcellularLocation>
        <location evidence="1">Cytoplasm</location>
    </subcellularLocation>
</comment>
<protein>
    <recommendedName>
        <fullName evidence="7">Importin subunit beta-1/Transportin-1-like TPR repeats domain-containing protein</fullName>
    </recommendedName>
</protein>
<keyword evidence="6" id="KW-0812">Transmembrane</keyword>
<dbReference type="InterPro" id="IPR011989">
    <property type="entry name" value="ARM-like"/>
</dbReference>
<proteinExistence type="predicted"/>
<dbReference type="Pfam" id="PF25574">
    <property type="entry name" value="TPR_IMB1"/>
    <property type="match status" value="1"/>
</dbReference>
<evidence type="ECO:0000256" key="3">
    <source>
        <dbReference type="ARBA" id="ARBA00022490"/>
    </source>
</evidence>